<reference evidence="7 8" key="1">
    <citation type="journal article" date="2019" name="Int. J. Syst. Evol. Microbiol.">
        <title>The Global Catalogue of Microorganisms (GCM) 10K type strain sequencing project: providing services to taxonomists for standard genome sequencing and annotation.</title>
        <authorList>
            <consortium name="The Broad Institute Genomics Platform"/>
            <consortium name="The Broad Institute Genome Sequencing Center for Infectious Disease"/>
            <person name="Wu L."/>
            <person name="Ma J."/>
        </authorList>
    </citation>
    <scope>NUCLEOTIDE SEQUENCE [LARGE SCALE GENOMIC DNA]</scope>
    <source>
        <strain evidence="7 8">PSRA2</strain>
    </source>
</reference>
<keyword evidence="5 6" id="KW-0472">Membrane</keyword>
<dbReference type="EMBL" id="JBHSXM010000002">
    <property type="protein sequence ID" value="MFC6837874.1"/>
    <property type="molecule type" value="Genomic_DNA"/>
</dbReference>
<feature type="transmembrane region" description="Helical" evidence="6">
    <location>
        <begin position="140"/>
        <end position="157"/>
    </location>
</feature>
<dbReference type="InterPro" id="IPR043428">
    <property type="entry name" value="LivM-like"/>
</dbReference>
<dbReference type="AlphaFoldDB" id="A0ABD5UBM8"/>
<dbReference type="GO" id="GO:0005886">
    <property type="term" value="C:plasma membrane"/>
    <property type="evidence" value="ECO:0007669"/>
    <property type="project" value="UniProtKB-SubCell"/>
</dbReference>
<evidence type="ECO:0000256" key="3">
    <source>
        <dbReference type="ARBA" id="ARBA00022692"/>
    </source>
</evidence>
<sequence>MTSDRASFARARDTYSRLNGTPYGATVKLVVGFAFLAALPQLLGVSILGFSLGAFLSVNVLIVTLVYATAGQAWNIMSGYTGYFSFGHAAFFGVGAYVTSKLSVAFGINPWIGLLVGALVAGVIGLAVGFLNFRYDLRGHYFALATFAIALLLQVVVRNMEEFGAAVGIYRPFPGDYGAEFGLVAMQFREPNSYYYLILSFLLVVTVVAWLIKRSQIGYYLFAIRENEDAAASLGISPFRYKMFAIGTSAFFTAWCGAFWSMYVEIIRPSTVFGLTRNVEILLPSVIGGVGSVPGTIIGSFLVFPLSEALRVSFPDIPGLDTVVYGIALVLIALLLPNGVISLGDRLGWGESDEVNRESMSGEERPSDDD</sequence>
<dbReference type="PANTHER" id="PTHR30482">
    <property type="entry name" value="HIGH-AFFINITY BRANCHED-CHAIN AMINO ACID TRANSPORT SYSTEM PERMEASE"/>
    <property type="match status" value="1"/>
</dbReference>
<proteinExistence type="predicted"/>
<dbReference type="InterPro" id="IPR001851">
    <property type="entry name" value="ABC_transp_permease"/>
</dbReference>
<keyword evidence="8" id="KW-1185">Reference proteome</keyword>
<evidence type="ECO:0000256" key="6">
    <source>
        <dbReference type="SAM" id="Phobius"/>
    </source>
</evidence>
<feature type="transmembrane region" description="Helical" evidence="6">
    <location>
        <begin position="111"/>
        <end position="133"/>
    </location>
</feature>
<evidence type="ECO:0000256" key="5">
    <source>
        <dbReference type="ARBA" id="ARBA00023136"/>
    </source>
</evidence>
<organism evidence="7 8">
    <name type="scientific">Halomarina ordinaria</name>
    <dbReference type="NCBI Taxonomy" id="3033939"/>
    <lineage>
        <taxon>Archaea</taxon>
        <taxon>Methanobacteriati</taxon>
        <taxon>Methanobacteriota</taxon>
        <taxon>Stenosarchaea group</taxon>
        <taxon>Halobacteria</taxon>
        <taxon>Halobacteriales</taxon>
        <taxon>Natronomonadaceae</taxon>
        <taxon>Halomarina</taxon>
    </lineage>
</organism>
<feature type="transmembrane region" description="Helical" evidence="6">
    <location>
        <begin position="281"/>
        <end position="303"/>
    </location>
</feature>
<dbReference type="RefSeq" id="WP_304449590.1">
    <property type="nucleotide sequence ID" value="NZ_JARRAH010000002.1"/>
</dbReference>
<dbReference type="Proteomes" id="UP001596406">
    <property type="component" value="Unassembled WGS sequence"/>
</dbReference>
<name>A0ABD5UBM8_9EURY</name>
<accession>A0ABD5UBM8</accession>
<feature type="transmembrane region" description="Helical" evidence="6">
    <location>
        <begin position="243"/>
        <end position="261"/>
    </location>
</feature>
<dbReference type="Pfam" id="PF02653">
    <property type="entry name" value="BPD_transp_2"/>
    <property type="match status" value="1"/>
</dbReference>
<keyword evidence="3 6" id="KW-0812">Transmembrane</keyword>
<comment type="subcellular location">
    <subcellularLocation>
        <location evidence="1">Cell membrane</location>
        <topology evidence="1">Multi-pass membrane protein</topology>
    </subcellularLocation>
</comment>
<dbReference type="CDD" id="cd06581">
    <property type="entry name" value="TM_PBP1_LivM_like"/>
    <property type="match status" value="1"/>
</dbReference>
<keyword evidence="4 6" id="KW-1133">Transmembrane helix</keyword>
<feature type="transmembrane region" description="Helical" evidence="6">
    <location>
        <begin position="193"/>
        <end position="212"/>
    </location>
</feature>
<protein>
    <submittedName>
        <fullName evidence="7">Branched-chain amino acid ABC transporter permease</fullName>
    </submittedName>
</protein>
<feature type="transmembrane region" description="Helical" evidence="6">
    <location>
        <begin position="21"/>
        <end position="39"/>
    </location>
</feature>
<keyword evidence="2" id="KW-1003">Cell membrane</keyword>
<feature type="transmembrane region" description="Helical" evidence="6">
    <location>
        <begin position="45"/>
        <end position="68"/>
    </location>
</feature>
<evidence type="ECO:0000256" key="1">
    <source>
        <dbReference type="ARBA" id="ARBA00004651"/>
    </source>
</evidence>
<evidence type="ECO:0000313" key="7">
    <source>
        <dbReference type="EMBL" id="MFC6837874.1"/>
    </source>
</evidence>
<evidence type="ECO:0000256" key="4">
    <source>
        <dbReference type="ARBA" id="ARBA00022989"/>
    </source>
</evidence>
<gene>
    <name evidence="7" type="ORF">ACFQHK_15405</name>
</gene>
<dbReference type="PANTHER" id="PTHR30482:SF10">
    <property type="entry name" value="HIGH-AFFINITY BRANCHED-CHAIN AMINO ACID TRANSPORT PROTEIN BRAE"/>
    <property type="match status" value="1"/>
</dbReference>
<evidence type="ECO:0000313" key="8">
    <source>
        <dbReference type="Proteomes" id="UP001596406"/>
    </source>
</evidence>
<feature type="transmembrane region" description="Helical" evidence="6">
    <location>
        <begin position="323"/>
        <end position="343"/>
    </location>
</feature>
<evidence type="ECO:0000256" key="2">
    <source>
        <dbReference type="ARBA" id="ARBA00022475"/>
    </source>
</evidence>
<comment type="caution">
    <text evidence="7">The sequence shown here is derived from an EMBL/GenBank/DDBJ whole genome shotgun (WGS) entry which is preliminary data.</text>
</comment>
<feature type="transmembrane region" description="Helical" evidence="6">
    <location>
        <begin position="80"/>
        <end position="99"/>
    </location>
</feature>